<organism evidence="2">
    <name type="scientific">Cladocopium goreaui</name>
    <dbReference type="NCBI Taxonomy" id="2562237"/>
    <lineage>
        <taxon>Eukaryota</taxon>
        <taxon>Sar</taxon>
        <taxon>Alveolata</taxon>
        <taxon>Dinophyceae</taxon>
        <taxon>Suessiales</taxon>
        <taxon>Symbiodiniaceae</taxon>
        <taxon>Cladocopium</taxon>
    </lineage>
</organism>
<name>A0A9P1CWM2_9DINO</name>
<dbReference type="OrthoDB" id="469434at2759"/>
<dbReference type="EMBL" id="CAMXCT030002543">
    <property type="protein sequence ID" value="CAL4786097.1"/>
    <property type="molecule type" value="Genomic_DNA"/>
</dbReference>
<accession>A0A9P1CWM2</accession>
<keyword evidence="4" id="KW-1185">Reference proteome</keyword>
<dbReference type="Proteomes" id="UP001152797">
    <property type="component" value="Unassembled WGS sequence"/>
</dbReference>
<reference evidence="2" key="1">
    <citation type="submission" date="2022-10" db="EMBL/GenBank/DDBJ databases">
        <authorList>
            <person name="Chen Y."/>
            <person name="Dougan E. K."/>
            <person name="Chan C."/>
            <person name="Rhodes N."/>
            <person name="Thang M."/>
        </authorList>
    </citation>
    <scope>NUCLEOTIDE SEQUENCE</scope>
</reference>
<protein>
    <submittedName>
        <fullName evidence="2">Uncharacterized protein</fullName>
    </submittedName>
</protein>
<dbReference type="AlphaFoldDB" id="A0A9P1CWM2"/>
<evidence type="ECO:0000256" key="1">
    <source>
        <dbReference type="SAM" id="Coils"/>
    </source>
</evidence>
<gene>
    <name evidence="2" type="ORF">C1SCF055_LOCUS25057</name>
</gene>
<evidence type="ECO:0000313" key="4">
    <source>
        <dbReference type="Proteomes" id="UP001152797"/>
    </source>
</evidence>
<dbReference type="EMBL" id="CAMXCT020002543">
    <property type="protein sequence ID" value="CAL1152160.1"/>
    <property type="molecule type" value="Genomic_DNA"/>
</dbReference>
<feature type="coiled-coil region" evidence="1">
    <location>
        <begin position="503"/>
        <end position="601"/>
    </location>
</feature>
<sequence>MLSPAKLGLSQVVLPVIDFIHSATEALRTTFSPSSKSEETAVELRATLGEGMCVCVVGDAPNELSRAVATKCSEALGSEAIFVTCGQDSAHSFADWCTSEVFHLIPTWDSTGFRGTDLAMGTDLQDCCNILGTLGDVFVVFPGAEPDVLKKASDRSRAILPLLNAEPSLPKPWFVTEDQWKLFCDPDAPAAKVATACAAALTSYDAHHKAVTEPELCDELCYVDADAERWAQLAEVAQTDVPDVAKGKLRLQGSFQGTATTHTHQMDLRVGVNMEMPSKVAAKTMKQLSDSGLVPTEAQEALDSKRRGVFGALADYFRKDSQDAAPDVSSMIMNGMQMKLDDVHAAYEAQQEELQHALEAARAEANSMRRKLKELQEANEANEAKEVEQDSKTTNGIDVNKDVLDELQSRVAIQDAELAMKAKELEATISSYKADMQEQQRQAAKDFAALNRLEAALIEAHGNLEAGNQREVALNSELNELKASHARACGELESLRVPSPSARRQAEATLQDKQQECEGLAQKLAVAEAVSRDAKRRLEEPQRNGHNRHELEVQLSQLAGREAEAKARVLEATASNQLEEKTEETERLRAENQEIRETLAKITMSEKRLSSTVAELSERLSASARPKWGRFGLQCVASTALSMALTDRPQTRSSSGSISKDLGGCKRCTIQSKNQCSDYSGEKPKHGLCGYFY</sequence>
<keyword evidence="1" id="KW-0175">Coiled coil</keyword>
<dbReference type="EMBL" id="CAMXCT010002543">
    <property type="protein sequence ID" value="CAI3998785.1"/>
    <property type="molecule type" value="Genomic_DNA"/>
</dbReference>
<feature type="coiled-coil region" evidence="1">
    <location>
        <begin position="340"/>
        <end position="388"/>
    </location>
</feature>
<evidence type="ECO:0000313" key="2">
    <source>
        <dbReference type="EMBL" id="CAI3998785.1"/>
    </source>
</evidence>
<proteinExistence type="predicted"/>
<evidence type="ECO:0000313" key="3">
    <source>
        <dbReference type="EMBL" id="CAL1152160.1"/>
    </source>
</evidence>
<comment type="caution">
    <text evidence="2">The sequence shown here is derived from an EMBL/GenBank/DDBJ whole genome shotgun (WGS) entry which is preliminary data.</text>
</comment>
<reference evidence="3" key="2">
    <citation type="submission" date="2024-04" db="EMBL/GenBank/DDBJ databases">
        <authorList>
            <person name="Chen Y."/>
            <person name="Shah S."/>
            <person name="Dougan E. K."/>
            <person name="Thang M."/>
            <person name="Chan C."/>
        </authorList>
    </citation>
    <scope>NUCLEOTIDE SEQUENCE [LARGE SCALE GENOMIC DNA]</scope>
</reference>